<evidence type="ECO:0000313" key="7">
    <source>
        <dbReference type="Proteomes" id="UP000256519"/>
    </source>
</evidence>
<reference evidence="6 7" key="1">
    <citation type="journal article" date="2018" name="Appl. Environ. Microbiol.">
        <title>Antimicrobial susceptibility testing and tentative epidemiological cut-off values of five Bacillus species relevant for use as animal feed additives or for plant protection.</title>
        <authorList>
            <person name="Agerso Y."/>
            <person name="Stuer-Lauridsen B."/>
            <person name="Bjerre K."/>
            <person name="Jensen M.G."/>
            <person name="Johansen E."/>
            <person name="Bennedsen M."/>
            <person name="Brockmann E."/>
            <person name="Nielsen B."/>
        </authorList>
    </citation>
    <scope>NUCLEOTIDE SEQUENCE [LARGE SCALE GENOMIC DNA]</scope>
    <source>
        <strain evidence="6 7">CHCC20162</strain>
    </source>
</reference>
<dbReference type="Proteomes" id="UP000256519">
    <property type="component" value="Unassembled WGS sequence"/>
</dbReference>
<evidence type="ECO:0000256" key="5">
    <source>
        <dbReference type="SAM" id="Phobius"/>
    </source>
</evidence>
<evidence type="ECO:0000313" key="6">
    <source>
        <dbReference type="EMBL" id="RDZ04682.1"/>
    </source>
</evidence>
<accession>A0A3D8WSM6</accession>
<feature type="transmembrane region" description="Helical" evidence="5">
    <location>
        <begin position="7"/>
        <end position="26"/>
    </location>
</feature>
<keyword evidence="2 5" id="KW-0812">Transmembrane</keyword>
<evidence type="ECO:0000256" key="3">
    <source>
        <dbReference type="ARBA" id="ARBA00022989"/>
    </source>
</evidence>
<organism evidence="6 7">
    <name type="scientific">Priestia megaterium</name>
    <name type="common">Bacillus megaterium</name>
    <dbReference type="NCBI Taxonomy" id="1404"/>
    <lineage>
        <taxon>Bacteria</taxon>
        <taxon>Bacillati</taxon>
        <taxon>Bacillota</taxon>
        <taxon>Bacilli</taxon>
        <taxon>Bacillales</taxon>
        <taxon>Bacillaceae</taxon>
        <taxon>Priestia</taxon>
    </lineage>
</organism>
<evidence type="ECO:0000256" key="4">
    <source>
        <dbReference type="ARBA" id="ARBA00023136"/>
    </source>
</evidence>
<sequence>MKWVTRIIQGLLVIDFLLSGIMKLTGNNTVVQEFTKVYNFPLGFMYTIGILEVLGALGLFIDYWKPKLAIAASGGLGLIMIGAIFTLFNAGQGLMALMPLVVLILSIIVFIRNQAILKQKSIIKEG</sequence>
<keyword evidence="4 5" id="KW-0472">Membrane</keyword>
<feature type="transmembrane region" description="Helical" evidence="5">
    <location>
        <begin position="94"/>
        <end position="111"/>
    </location>
</feature>
<dbReference type="RefSeq" id="WP_116079416.1">
    <property type="nucleotide sequence ID" value="NZ_CP187631.1"/>
</dbReference>
<comment type="caution">
    <text evidence="6">The sequence shown here is derived from an EMBL/GenBank/DDBJ whole genome shotgun (WGS) entry which is preliminary data.</text>
</comment>
<gene>
    <name evidence="6" type="ORF">C3744_30395</name>
</gene>
<dbReference type="Pfam" id="PF13564">
    <property type="entry name" value="DoxX_2"/>
    <property type="match status" value="1"/>
</dbReference>
<feature type="transmembrane region" description="Helical" evidence="5">
    <location>
        <begin position="68"/>
        <end position="88"/>
    </location>
</feature>
<name>A0A3D8WSM6_PRIMG</name>
<evidence type="ECO:0000256" key="2">
    <source>
        <dbReference type="ARBA" id="ARBA00022692"/>
    </source>
</evidence>
<protein>
    <recommendedName>
        <fullName evidence="8">DoxX-like protein</fullName>
    </recommendedName>
</protein>
<dbReference type="GO" id="GO:0016020">
    <property type="term" value="C:membrane"/>
    <property type="evidence" value="ECO:0007669"/>
    <property type="project" value="UniProtKB-SubCell"/>
</dbReference>
<evidence type="ECO:0008006" key="8">
    <source>
        <dbReference type="Google" id="ProtNLM"/>
    </source>
</evidence>
<feature type="transmembrane region" description="Helical" evidence="5">
    <location>
        <begin position="38"/>
        <end position="61"/>
    </location>
</feature>
<dbReference type="EMBL" id="PQWM01000099">
    <property type="protein sequence ID" value="RDZ04682.1"/>
    <property type="molecule type" value="Genomic_DNA"/>
</dbReference>
<dbReference type="AlphaFoldDB" id="A0A3D8WSM6"/>
<proteinExistence type="predicted"/>
<dbReference type="InterPro" id="IPR032808">
    <property type="entry name" value="DoxX"/>
</dbReference>
<keyword evidence="3 5" id="KW-1133">Transmembrane helix</keyword>
<comment type="subcellular location">
    <subcellularLocation>
        <location evidence="1">Membrane</location>
        <topology evidence="1">Multi-pass membrane protein</topology>
    </subcellularLocation>
</comment>
<evidence type="ECO:0000256" key="1">
    <source>
        <dbReference type="ARBA" id="ARBA00004141"/>
    </source>
</evidence>